<feature type="region of interest" description="Disordered" evidence="1">
    <location>
        <begin position="181"/>
        <end position="202"/>
    </location>
</feature>
<feature type="compositionally biased region" description="Polar residues" evidence="1">
    <location>
        <begin position="327"/>
        <end position="353"/>
    </location>
</feature>
<proteinExistence type="predicted"/>
<sequence>MSANGLEYTFAVDLINFVMEHRKMDWKFHKYFMRNIQSTPLTPTIRSFVLQYLEKEETNIYFLYMMVTKASKVDCDRFYYVVEYVRSNIFSNVNTVTEVIRYCILISQYSLLAYQSGAHLAPLIALKEIPEALKTFISEKTETSSAFWTSLDSEVSKLLPESFASSTLIDSPIKQEKFLQEQTSDLDESLQEQREQSQSPPEQILEAYLKDEEANTPDERKNLNLIRLQTNNTLQNEEERLLIQTKIQENQQQQKIPLQKYNQYGEPKDQSEKTDLSLQCEKEKNQSQQGLITPKNQKQEKIQVSGDQQLLKIEVVKDLLQERTPPVRSQPQIPDQLQQNKTLSKTAVQQDQSQEGKESDGFRARTYDLTTPVTVVLQI</sequence>
<evidence type="ECO:0000256" key="1">
    <source>
        <dbReference type="SAM" id="MobiDB-lite"/>
    </source>
</evidence>
<keyword evidence="3" id="KW-1185">Reference proteome</keyword>
<dbReference type="Proteomes" id="UP000886998">
    <property type="component" value="Unassembled WGS sequence"/>
</dbReference>
<name>A0A8X6YZU0_9ARAC</name>
<evidence type="ECO:0000313" key="2">
    <source>
        <dbReference type="EMBL" id="GFY80144.1"/>
    </source>
</evidence>
<feature type="region of interest" description="Disordered" evidence="1">
    <location>
        <begin position="323"/>
        <end position="363"/>
    </location>
</feature>
<reference evidence="2" key="1">
    <citation type="submission" date="2020-08" db="EMBL/GenBank/DDBJ databases">
        <title>Multicomponent nature underlies the extraordinary mechanical properties of spider dragline silk.</title>
        <authorList>
            <person name="Kono N."/>
            <person name="Nakamura H."/>
            <person name="Mori M."/>
            <person name="Yoshida Y."/>
            <person name="Ohtoshi R."/>
            <person name="Malay A.D."/>
            <person name="Moran D.A.P."/>
            <person name="Tomita M."/>
            <person name="Numata K."/>
            <person name="Arakawa K."/>
        </authorList>
    </citation>
    <scope>NUCLEOTIDE SEQUENCE</scope>
</reference>
<gene>
    <name evidence="2" type="ORF">TNIN_88981</name>
</gene>
<organism evidence="2 3">
    <name type="scientific">Trichonephila inaurata madagascariensis</name>
    <dbReference type="NCBI Taxonomy" id="2747483"/>
    <lineage>
        <taxon>Eukaryota</taxon>
        <taxon>Metazoa</taxon>
        <taxon>Ecdysozoa</taxon>
        <taxon>Arthropoda</taxon>
        <taxon>Chelicerata</taxon>
        <taxon>Arachnida</taxon>
        <taxon>Araneae</taxon>
        <taxon>Araneomorphae</taxon>
        <taxon>Entelegynae</taxon>
        <taxon>Araneoidea</taxon>
        <taxon>Nephilidae</taxon>
        <taxon>Trichonephila</taxon>
        <taxon>Trichonephila inaurata</taxon>
    </lineage>
</organism>
<feature type="compositionally biased region" description="Polar residues" evidence="1">
    <location>
        <begin position="286"/>
        <end position="296"/>
    </location>
</feature>
<feature type="compositionally biased region" description="Basic and acidic residues" evidence="1">
    <location>
        <begin position="266"/>
        <end position="285"/>
    </location>
</feature>
<comment type="caution">
    <text evidence="2">The sequence shown here is derived from an EMBL/GenBank/DDBJ whole genome shotgun (WGS) entry which is preliminary data.</text>
</comment>
<protein>
    <submittedName>
        <fullName evidence="2">Uncharacterized protein</fullName>
    </submittedName>
</protein>
<accession>A0A8X6YZU0</accession>
<feature type="compositionally biased region" description="Basic and acidic residues" evidence="1">
    <location>
        <begin position="354"/>
        <end position="363"/>
    </location>
</feature>
<evidence type="ECO:0000313" key="3">
    <source>
        <dbReference type="Proteomes" id="UP000886998"/>
    </source>
</evidence>
<dbReference type="EMBL" id="BMAV01023821">
    <property type="protein sequence ID" value="GFY80144.1"/>
    <property type="molecule type" value="Genomic_DNA"/>
</dbReference>
<dbReference type="OrthoDB" id="10589636at2759"/>
<feature type="region of interest" description="Disordered" evidence="1">
    <location>
        <begin position="262"/>
        <end position="304"/>
    </location>
</feature>
<dbReference type="AlphaFoldDB" id="A0A8X6YZU0"/>